<organism evidence="1">
    <name type="scientific">uncultured Caudovirales phage</name>
    <dbReference type="NCBI Taxonomy" id="2100421"/>
    <lineage>
        <taxon>Viruses</taxon>
        <taxon>Duplodnaviria</taxon>
        <taxon>Heunggongvirae</taxon>
        <taxon>Uroviricota</taxon>
        <taxon>Caudoviricetes</taxon>
        <taxon>Peduoviridae</taxon>
        <taxon>Maltschvirus</taxon>
        <taxon>Maltschvirus maltsch</taxon>
    </lineage>
</organism>
<gene>
    <name evidence="1" type="ORF">UFOVP395_192</name>
</gene>
<dbReference type="EMBL" id="LR796380">
    <property type="protein sequence ID" value="CAB4140857.1"/>
    <property type="molecule type" value="Genomic_DNA"/>
</dbReference>
<accession>A0A6J5M5U9</accession>
<reference evidence="1" key="1">
    <citation type="submission" date="2020-04" db="EMBL/GenBank/DDBJ databases">
        <authorList>
            <person name="Chiriac C."/>
            <person name="Salcher M."/>
            <person name="Ghai R."/>
            <person name="Kavagutti S V."/>
        </authorList>
    </citation>
    <scope>NUCLEOTIDE SEQUENCE</scope>
</reference>
<sequence length="62" mass="7251">MFQYKCTYMEVNNDRKSKNFGLLMERVKKFPTFSEAVNFSRIIANTSINMVGRPLIEEVKGE</sequence>
<evidence type="ECO:0000313" key="1">
    <source>
        <dbReference type="EMBL" id="CAB4140857.1"/>
    </source>
</evidence>
<protein>
    <submittedName>
        <fullName evidence="1">Uncharacterized protein</fullName>
    </submittedName>
</protein>
<name>A0A6J5M5U9_9CAUD</name>
<proteinExistence type="predicted"/>